<dbReference type="EMBL" id="CR954200">
    <property type="protein sequence ID" value="CAL36408.1"/>
    <property type="molecule type" value="Genomic_DNA"/>
</dbReference>
<dbReference type="EMBL" id="KC967296">
    <property type="protein sequence ID" value="AGR42807.1"/>
    <property type="molecule type" value="Genomic_DNA"/>
</dbReference>
<dbReference type="EMBL" id="KC967303">
    <property type="protein sequence ID" value="AGR43108.1"/>
    <property type="molecule type" value="Genomic_DNA"/>
</dbReference>
<dbReference type="EMBL" id="KC967294">
    <property type="protein sequence ID" value="AGR42721.1"/>
    <property type="molecule type" value="Genomic_DNA"/>
</dbReference>
<organism evidence="18 19">
    <name type="scientific">Ostreococcus tauri</name>
    <name type="common">Marine green alga</name>
    <dbReference type="NCBI Taxonomy" id="70448"/>
    <lineage>
        <taxon>Eukaryota</taxon>
        <taxon>Viridiplantae</taxon>
        <taxon>Chlorophyta</taxon>
        <taxon>Mamiellophyceae</taxon>
        <taxon>Mamiellales</taxon>
        <taxon>Bathycoccaceae</taxon>
        <taxon>Ostreococcus</taxon>
    </lineage>
</organism>
<dbReference type="GO" id="GO:0006754">
    <property type="term" value="P:ATP biosynthetic process"/>
    <property type="evidence" value="ECO:0007669"/>
    <property type="project" value="UniProtKB-KW"/>
</dbReference>
<geneLocation type="mitochondrion" evidence="18"/>
<reference evidence="10" key="3">
    <citation type="journal article" date="2013" name="Genome Biol. Evol.">
        <title>Organellar Inheritance in the Green Lineage: Insights from Ostreococcus tauri.</title>
        <authorList>
            <person name="Blanc-Mathieu R."/>
            <person name="Sanchez-Ferandin S."/>
            <person name="Eyre-Walker A."/>
            <person name="Piganeau G."/>
        </authorList>
    </citation>
    <scope>NUCLEOTIDE SEQUENCE</scope>
    <source>
        <strain evidence="11">RCC1110</strain>
        <strain evidence="12">RCC1112</strain>
        <strain evidence="13">RCC1115</strain>
        <strain evidence="14">RCC1116</strain>
        <strain evidence="15">RCC1117</strain>
        <strain evidence="16">RCC1123</strain>
        <strain evidence="17">RCC1559</strain>
        <strain evidence="10">RCC745-2009</strain>
    </source>
</reference>
<keyword evidence="3 8" id="KW-0812">Transmembrane</keyword>
<evidence type="ECO:0000256" key="2">
    <source>
        <dbReference type="ARBA" id="ARBA00010946"/>
    </source>
</evidence>
<keyword evidence="4 8" id="KW-1133">Transmembrane helix</keyword>
<evidence type="ECO:0000256" key="1">
    <source>
        <dbReference type="ARBA" id="ARBA00004325"/>
    </source>
</evidence>
<protein>
    <submittedName>
        <fullName evidence="10">Atp8</fullName>
    </submittedName>
    <submittedName>
        <fullName evidence="18">Mitochondrion, complete genome</fullName>
    </submittedName>
</protein>
<dbReference type="EMBL" id="KC967300">
    <property type="protein sequence ID" value="AGR42979.1"/>
    <property type="molecule type" value="Genomic_DNA"/>
</dbReference>
<evidence type="ECO:0000313" key="16">
    <source>
        <dbReference type="EMBL" id="AGR43088.1"/>
    </source>
</evidence>
<feature type="domain" description="ATP synthase YMF19-like N-terminal" evidence="9">
    <location>
        <begin position="2"/>
        <end position="82"/>
    </location>
</feature>
<dbReference type="EMBL" id="KC967305">
    <property type="protein sequence ID" value="AGR43194.1"/>
    <property type="molecule type" value="Genomic_DNA"/>
</dbReference>
<reference evidence="18 19" key="2">
    <citation type="journal article" date="2007" name="Mol. Biol. Evol.">
        <title>The complete chloroplast and mitochondrial DNA sequence of Ostreococcus tauri: organelle genomes of the smallest eukaryote are examples of compaction.</title>
        <authorList>
            <person name="Robbens S."/>
            <person name="Derelle E."/>
            <person name="Ferraz C."/>
            <person name="Wuyts J."/>
            <person name="Moreau H."/>
            <person name="Van de Peer Y."/>
        </authorList>
    </citation>
    <scope>NUCLEOTIDE SEQUENCE [LARGE SCALE GENOMIC DNA]</scope>
    <source>
        <strain evidence="18 19">OTTH0595</strain>
    </source>
</reference>
<dbReference type="EMBL" id="KC967299">
    <property type="protein sequence ID" value="AGR42916.1"/>
    <property type="molecule type" value="Genomic_DNA"/>
</dbReference>
<gene>
    <name evidence="10" type="ordered locus">OtMtg00220</name>
    <name evidence="18" type="ordered locus">OtMtg00420</name>
</gene>
<keyword evidence="6 8" id="KW-0472">Membrane</keyword>
<evidence type="ECO:0000313" key="18">
    <source>
        <dbReference type="EMBL" id="CAL36428.1"/>
    </source>
</evidence>
<evidence type="ECO:0000256" key="7">
    <source>
        <dbReference type="ARBA" id="ARBA00023310"/>
    </source>
</evidence>
<dbReference type="EMBL" id="KC967297">
    <property type="protein sequence ID" value="AGR42850.1"/>
    <property type="molecule type" value="Genomic_DNA"/>
</dbReference>
<dbReference type="STRING" id="70448.Q0P3E9"/>
<dbReference type="Pfam" id="PF02326">
    <property type="entry name" value="YMF19"/>
    <property type="match status" value="1"/>
</dbReference>
<dbReference type="Proteomes" id="UP000009170">
    <property type="component" value="Mitochondrion"/>
</dbReference>
<reference evidence="18" key="1">
    <citation type="journal article" date="2006" name="Mol. Biol. Evol.">
        <title>The Chloroplast and Mitochondrial DNA sequence of Ostreococcus tauri: organelle genomes of the smallest eukaryote are examples of compaction.</title>
        <authorList>
            <person name="Robbens S."/>
            <person name="Derelle E."/>
            <person name="Ferraz C."/>
            <person name="Wuyts J."/>
            <person name="Moreau H."/>
            <person name="Van de Peer Y."/>
        </authorList>
    </citation>
    <scope>NUCLEOTIDE SEQUENCE</scope>
    <source>
        <strain evidence="18">OTTH0595</strain>
    </source>
</reference>
<dbReference type="GO" id="GO:0031966">
    <property type="term" value="C:mitochondrial membrane"/>
    <property type="evidence" value="ECO:0007669"/>
    <property type="project" value="UniProtKB-SubCell"/>
</dbReference>
<dbReference type="EMBL" id="KC967303">
    <property type="protein sequence ID" value="AGR43088.1"/>
    <property type="molecule type" value="Genomic_DNA"/>
</dbReference>
<dbReference type="EMBL" id="CR954200">
    <property type="protein sequence ID" value="CAL36428.1"/>
    <property type="molecule type" value="Genomic_DNA"/>
</dbReference>
<comment type="subcellular location">
    <subcellularLocation>
        <location evidence="1">Mitochondrion membrane</location>
    </subcellularLocation>
</comment>
<dbReference type="EMBL" id="KC967300">
    <property type="protein sequence ID" value="AGR42959.1"/>
    <property type="molecule type" value="Genomic_DNA"/>
</dbReference>
<evidence type="ECO:0000259" key="9">
    <source>
        <dbReference type="Pfam" id="PF02326"/>
    </source>
</evidence>
<dbReference type="EMBL" id="KC967294">
    <property type="protein sequence ID" value="AGR42701.1"/>
    <property type="molecule type" value="Genomic_DNA"/>
</dbReference>
<dbReference type="EMBL" id="KC967299">
    <property type="protein sequence ID" value="AGR42936.1"/>
    <property type="molecule type" value="Genomic_DNA"/>
</dbReference>
<dbReference type="EMBL" id="KC967301">
    <property type="protein sequence ID" value="AGR43022.1"/>
    <property type="molecule type" value="Genomic_DNA"/>
</dbReference>
<feature type="transmembrane region" description="Helical" evidence="8">
    <location>
        <begin position="12"/>
        <end position="32"/>
    </location>
</feature>
<evidence type="ECO:0000313" key="13">
    <source>
        <dbReference type="EMBL" id="AGR42916.1"/>
    </source>
</evidence>
<evidence type="ECO:0000256" key="5">
    <source>
        <dbReference type="ARBA" id="ARBA00023128"/>
    </source>
</evidence>
<dbReference type="KEGG" id="ota:OstapMp22"/>
<dbReference type="EMBL" id="KC967301">
    <property type="protein sequence ID" value="AGR43002.1"/>
    <property type="molecule type" value="Genomic_DNA"/>
</dbReference>
<accession>Q0P3E9</accession>
<evidence type="ECO:0000313" key="17">
    <source>
        <dbReference type="EMBL" id="AGR43174.1"/>
    </source>
</evidence>
<keyword evidence="19" id="KW-1185">Reference proteome</keyword>
<dbReference type="EMBL" id="KC967305">
    <property type="protein sequence ID" value="AGR43174.1"/>
    <property type="molecule type" value="Genomic_DNA"/>
</dbReference>
<evidence type="ECO:0000256" key="6">
    <source>
        <dbReference type="ARBA" id="ARBA00023136"/>
    </source>
</evidence>
<evidence type="ECO:0000256" key="8">
    <source>
        <dbReference type="SAM" id="Phobius"/>
    </source>
</evidence>
<evidence type="ECO:0000313" key="12">
    <source>
        <dbReference type="EMBL" id="AGR42830.1"/>
    </source>
</evidence>
<evidence type="ECO:0000313" key="14">
    <source>
        <dbReference type="EMBL" id="AGR42959.1"/>
    </source>
</evidence>
<dbReference type="InterPro" id="IPR003319">
    <property type="entry name" value="YMF19-like_N"/>
</dbReference>
<evidence type="ECO:0000313" key="11">
    <source>
        <dbReference type="EMBL" id="AGR42787.1"/>
    </source>
</evidence>
<evidence type="ECO:0000256" key="4">
    <source>
        <dbReference type="ARBA" id="ARBA00022989"/>
    </source>
</evidence>
<evidence type="ECO:0000313" key="15">
    <source>
        <dbReference type="EMBL" id="AGR43002.1"/>
    </source>
</evidence>
<sequence>MPQLDMVTFFPQFFWFCVFFTGFYLTLVQKYLPQLTRIFAVREAAQQTTPTDLTTDACEALAQKTHKVFSDSVQETKKKYTQQFQTTTQLLDIQTDAFNTHTHQAFEKYQSKKIMLQQTVQYTLQHMHHVLPGTQGNMPKVDATKTAHFFSQALVQKLCVPHNQKK</sequence>
<evidence type="ECO:0000256" key="3">
    <source>
        <dbReference type="ARBA" id="ARBA00022692"/>
    </source>
</evidence>
<proteinExistence type="inferred from homology"/>
<dbReference type="EMBL" id="KC967296">
    <property type="protein sequence ID" value="AGR42787.1"/>
    <property type="molecule type" value="Genomic_DNA"/>
</dbReference>
<dbReference type="KEGG" id="ota:OstapMp42"/>
<name>Q0P3E9_OSTTA</name>
<dbReference type="EMBL" id="KC967297">
    <property type="protein sequence ID" value="AGR42830.1"/>
    <property type="molecule type" value="Genomic_DNA"/>
</dbReference>
<keyword evidence="7" id="KW-0066">ATP synthesis</keyword>
<dbReference type="AlphaFoldDB" id="Q0P3E9"/>
<evidence type="ECO:0000313" key="19">
    <source>
        <dbReference type="Proteomes" id="UP000009170"/>
    </source>
</evidence>
<comment type="similarity">
    <text evidence="2">Belongs to the ATPase protein YMF19 family.</text>
</comment>
<evidence type="ECO:0000313" key="10">
    <source>
        <dbReference type="EMBL" id="AGR42701.1"/>
    </source>
</evidence>
<keyword evidence="5 18" id="KW-0496">Mitochondrion</keyword>